<organism evidence="8">
    <name type="scientific">Discoplastis spathirhyncha</name>
    <dbReference type="NCBI Taxonomy" id="215771"/>
    <lineage>
        <taxon>Eukaryota</taxon>
        <taxon>Discoba</taxon>
        <taxon>Euglenozoa</taxon>
        <taxon>Euglenida</taxon>
        <taxon>Spirocuta</taxon>
        <taxon>Euglenophyceae</taxon>
        <taxon>Euglenales</taxon>
        <taxon>Phacaceae</taxon>
        <taxon>Discoplastis</taxon>
    </lineage>
</organism>
<dbReference type="InterPro" id="IPR014722">
    <property type="entry name" value="Rib_uL2_dom2"/>
</dbReference>
<evidence type="ECO:0000259" key="6">
    <source>
        <dbReference type="SMART" id="SM01382"/>
    </source>
</evidence>
<dbReference type="InterPro" id="IPR014726">
    <property type="entry name" value="Ribosomal_uL2_dom3"/>
</dbReference>
<name>A0A3G3LLA3_9EUGL</name>
<dbReference type="InterPro" id="IPR008991">
    <property type="entry name" value="Translation_prot_SH3-like_sf"/>
</dbReference>
<evidence type="ECO:0000259" key="7">
    <source>
        <dbReference type="SMART" id="SM01383"/>
    </source>
</evidence>
<reference evidence="8" key="1">
    <citation type="journal article" date="2018" name="Sci. Rep.">
        <title>Dynamic evolution of inverted repeats in Euglenophyta plastid genomes.</title>
        <authorList>
            <person name="Karnkowska A."/>
            <person name="Bennett M.S."/>
            <person name="Triemer R.E."/>
        </authorList>
    </citation>
    <scope>NUCLEOTIDE SEQUENCE</scope>
</reference>
<dbReference type="PROSITE" id="PS00467">
    <property type="entry name" value="RIBOSOMAL_L2"/>
    <property type="match status" value="1"/>
</dbReference>
<dbReference type="SUPFAM" id="SSF50249">
    <property type="entry name" value="Nucleic acid-binding proteins"/>
    <property type="match status" value="1"/>
</dbReference>
<dbReference type="Gene3D" id="2.30.30.30">
    <property type="match status" value="1"/>
</dbReference>
<dbReference type="GO" id="GO:0009507">
    <property type="term" value="C:chloroplast"/>
    <property type="evidence" value="ECO:0007669"/>
    <property type="project" value="UniProtKB-SubCell"/>
</dbReference>
<dbReference type="GeneID" id="38462403"/>
<evidence type="ECO:0000256" key="2">
    <source>
        <dbReference type="ARBA" id="ARBA00022980"/>
    </source>
</evidence>
<dbReference type="GO" id="GO:0019843">
    <property type="term" value="F:rRNA binding"/>
    <property type="evidence" value="ECO:0007669"/>
    <property type="project" value="UniProtKB-UniRule"/>
</dbReference>
<dbReference type="InterPro" id="IPR022671">
    <property type="entry name" value="Ribosomal_uL2_CS"/>
</dbReference>
<dbReference type="PANTHER" id="PTHR13691">
    <property type="entry name" value="RIBOSOMAL PROTEIN L2"/>
    <property type="match status" value="1"/>
</dbReference>
<dbReference type="GO" id="GO:0003735">
    <property type="term" value="F:structural constituent of ribosome"/>
    <property type="evidence" value="ECO:0007669"/>
    <property type="project" value="InterPro"/>
</dbReference>
<feature type="region of interest" description="Disordered" evidence="5">
    <location>
        <begin position="226"/>
        <end position="259"/>
    </location>
</feature>
<evidence type="ECO:0000256" key="5">
    <source>
        <dbReference type="SAM" id="MobiDB-lite"/>
    </source>
</evidence>
<dbReference type="FunFam" id="2.30.30.30:FF:000001">
    <property type="entry name" value="50S ribosomal protein L2"/>
    <property type="match status" value="1"/>
</dbReference>
<dbReference type="RefSeq" id="YP_009541002.1">
    <property type="nucleotide sequence ID" value="NC_039969.1"/>
</dbReference>
<keyword evidence="3 4" id="KW-0687">Ribonucleoprotein</keyword>
<feature type="domain" description="Large ribosomal subunit protein uL2 RNA-binding" evidence="7">
    <location>
        <begin position="42"/>
        <end position="118"/>
    </location>
</feature>
<dbReference type="Pfam" id="PF00181">
    <property type="entry name" value="Ribosomal_L2_N"/>
    <property type="match status" value="1"/>
</dbReference>
<keyword evidence="2 4" id="KW-0689">Ribosomal protein</keyword>
<dbReference type="InterPro" id="IPR022666">
    <property type="entry name" value="Ribosomal_uL2_RNA-bd_dom"/>
</dbReference>
<dbReference type="Pfam" id="PF03947">
    <property type="entry name" value="Ribosomal_L2_C"/>
    <property type="match status" value="1"/>
</dbReference>
<keyword evidence="8" id="KW-0934">Plastid</keyword>
<feature type="domain" description="Large ribosomal subunit protein uL2 C-terminal" evidence="6">
    <location>
        <begin position="124"/>
        <end position="253"/>
    </location>
</feature>
<dbReference type="HAMAP" id="MF_01320_B">
    <property type="entry name" value="Ribosomal_uL2_B"/>
    <property type="match status" value="1"/>
</dbReference>
<dbReference type="InterPro" id="IPR005880">
    <property type="entry name" value="Ribosomal_uL2_bac/org-type"/>
</dbReference>
<dbReference type="AlphaFoldDB" id="A0A3G3LLA3"/>
<dbReference type="GO" id="GO:0016740">
    <property type="term" value="F:transferase activity"/>
    <property type="evidence" value="ECO:0007669"/>
    <property type="project" value="InterPro"/>
</dbReference>
<dbReference type="PIRSF" id="PIRSF002158">
    <property type="entry name" value="Ribosomal_L2"/>
    <property type="match status" value="1"/>
</dbReference>
<dbReference type="NCBIfam" id="TIGR01171">
    <property type="entry name" value="rplB_bact"/>
    <property type="match status" value="1"/>
</dbReference>
<dbReference type="InterPro" id="IPR022669">
    <property type="entry name" value="Ribosomal_uL2_C"/>
</dbReference>
<proteinExistence type="inferred from homology"/>
<comment type="subunit">
    <text evidence="4">Part of the 50S ribosomal subunit.</text>
</comment>
<dbReference type="SUPFAM" id="SSF50104">
    <property type="entry name" value="Translation proteins SH3-like domain"/>
    <property type="match status" value="1"/>
</dbReference>
<dbReference type="Gene3D" id="4.10.950.10">
    <property type="entry name" value="Ribosomal protein L2, domain 3"/>
    <property type="match status" value="1"/>
</dbReference>
<dbReference type="Gene3D" id="2.40.50.140">
    <property type="entry name" value="Nucleic acid-binding proteins"/>
    <property type="match status" value="1"/>
</dbReference>
<dbReference type="EMBL" id="MH898670">
    <property type="protein sequence ID" value="AYQ93493.1"/>
    <property type="molecule type" value="Genomic_DNA"/>
</dbReference>
<evidence type="ECO:0000256" key="4">
    <source>
        <dbReference type="HAMAP-Rule" id="MF_01320"/>
    </source>
</evidence>
<dbReference type="SMART" id="SM01383">
    <property type="entry name" value="Ribosomal_L2"/>
    <property type="match status" value="1"/>
</dbReference>
<gene>
    <name evidence="4 8" type="primary">rpl2</name>
</gene>
<evidence type="ECO:0000256" key="1">
    <source>
        <dbReference type="ARBA" id="ARBA00005636"/>
    </source>
</evidence>
<dbReference type="InterPro" id="IPR012340">
    <property type="entry name" value="NA-bd_OB-fold"/>
</dbReference>
<evidence type="ECO:0000313" key="8">
    <source>
        <dbReference type="EMBL" id="AYQ93493.1"/>
    </source>
</evidence>
<dbReference type="SMART" id="SM01382">
    <property type="entry name" value="Ribosomal_L2_C"/>
    <property type="match status" value="1"/>
</dbReference>
<keyword evidence="8" id="KW-0150">Chloroplast</keyword>
<dbReference type="GO" id="GO:0032543">
    <property type="term" value="P:mitochondrial translation"/>
    <property type="evidence" value="ECO:0007669"/>
    <property type="project" value="TreeGrafter"/>
</dbReference>
<sequence>MAIRFFKAYTSGTRNRSVSDFSDITSLKLQKSLTFGFHKARGHNNRGIITSRNLGGGHKRLYRLIDFKRNKLSVPARVVSIEYDPNRSARIALVCYQDGEKRYILHPYGLFPGDFIIADFEGVIKVGNALPLNKIPLGTEVHNVELYPGKGGQIARAAGTFAQVIAKQRRFVTLKFPSGGLRLVGKFCWATIGKVGNIDSSNIVLGKAGRKRWLGKRPKVRGVVMNPCDHAHGGGEGKSPIGRSRPVTPWGKPALGKKTRKSKRYSDIYIIRS</sequence>
<comment type="subcellular location">
    <subcellularLocation>
        <location evidence="4">Plastid</location>
        <location evidence="4">Chloroplast</location>
    </subcellularLocation>
</comment>
<dbReference type="PANTHER" id="PTHR13691:SF5">
    <property type="entry name" value="LARGE RIBOSOMAL SUBUNIT PROTEIN UL2M"/>
    <property type="match status" value="1"/>
</dbReference>
<comment type="similarity">
    <text evidence="1 4">Belongs to the universal ribosomal protein uL2 family.</text>
</comment>
<dbReference type="FunFam" id="4.10.950.10:FF:000001">
    <property type="entry name" value="50S ribosomal protein L2"/>
    <property type="match status" value="1"/>
</dbReference>
<evidence type="ECO:0000256" key="3">
    <source>
        <dbReference type="ARBA" id="ARBA00023274"/>
    </source>
</evidence>
<accession>A0A3G3LLA3</accession>
<dbReference type="GO" id="GO:0005762">
    <property type="term" value="C:mitochondrial large ribosomal subunit"/>
    <property type="evidence" value="ECO:0007669"/>
    <property type="project" value="TreeGrafter"/>
</dbReference>
<protein>
    <recommendedName>
        <fullName evidence="4">Large ribosomal subunit protein uL2c</fullName>
    </recommendedName>
</protein>
<dbReference type="InterPro" id="IPR002171">
    <property type="entry name" value="Ribosomal_uL2"/>
</dbReference>
<geneLocation type="chloroplast" evidence="8"/>